<organism evidence="1 2">
    <name type="scientific">Lacibacterium aquatile</name>
    <dbReference type="NCBI Taxonomy" id="1168082"/>
    <lineage>
        <taxon>Bacteria</taxon>
        <taxon>Pseudomonadati</taxon>
        <taxon>Pseudomonadota</taxon>
        <taxon>Alphaproteobacteria</taxon>
        <taxon>Rhodospirillales</taxon>
        <taxon>Rhodospirillaceae</taxon>
    </lineage>
</organism>
<protein>
    <submittedName>
        <fullName evidence="1">DUF1176 domain-containing protein</fullName>
    </submittedName>
</protein>
<name>A0ABW5DWD1_9PROT</name>
<proteinExistence type="predicted"/>
<evidence type="ECO:0000313" key="1">
    <source>
        <dbReference type="EMBL" id="MFD2264119.1"/>
    </source>
</evidence>
<reference evidence="2" key="1">
    <citation type="journal article" date="2019" name="Int. J. Syst. Evol. Microbiol.">
        <title>The Global Catalogue of Microorganisms (GCM) 10K type strain sequencing project: providing services to taxonomists for standard genome sequencing and annotation.</title>
        <authorList>
            <consortium name="The Broad Institute Genomics Platform"/>
            <consortium name="The Broad Institute Genome Sequencing Center for Infectious Disease"/>
            <person name="Wu L."/>
            <person name="Ma J."/>
        </authorList>
    </citation>
    <scope>NUCLEOTIDE SEQUENCE [LARGE SCALE GENOMIC DNA]</scope>
    <source>
        <strain evidence="2">CGMCC 1.19062</strain>
    </source>
</reference>
<dbReference type="InterPro" id="IPR009560">
    <property type="entry name" value="DUF1176"/>
</dbReference>
<sequence length="336" mass="36211">MLRFAVLALALMPLAAEPQQARSFKDWSVLCAEAGHCTVFGFGPDTADTSAYVRIERGIGADAKPQAWIVLNEASDKDRQVSLTLDGTPSPALPGTPQRLPKDERRIRLSFNDTLIAALRKGSLIEAQIAGADKAPISLAGAVAALIWMDDYQGRVGTPAALIAKTGKNTPFREPIPKLLRKPAPVTPLAEQPPVPPALMQAVSDECSLENPAEQAQPEAVRLTDTKILWSAVCNIAAYNIDSIFFIEEAGSLKPAVFASPKLDAPGTEETNSLTLAEVEPQGRTVSSFARGRGFGDCGVSGDWIWDGVEFRLTAYHFMPECKGVQFEDWPDLLAK</sequence>
<comment type="caution">
    <text evidence="1">The sequence shown here is derived from an EMBL/GenBank/DDBJ whole genome shotgun (WGS) entry which is preliminary data.</text>
</comment>
<dbReference type="EMBL" id="JBHUIP010000012">
    <property type="protein sequence ID" value="MFD2264119.1"/>
    <property type="molecule type" value="Genomic_DNA"/>
</dbReference>
<dbReference type="RefSeq" id="WP_379877158.1">
    <property type="nucleotide sequence ID" value="NZ_JBHUIP010000012.1"/>
</dbReference>
<dbReference type="Gene3D" id="2.60.40.1880">
    <property type="entry name" value="Invasion associated locus B (IalB) protein"/>
    <property type="match status" value="1"/>
</dbReference>
<keyword evidence="2" id="KW-1185">Reference proteome</keyword>
<dbReference type="Proteomes" id="UP001597295">
    <property type="component" value="Unassembled WGS sequence"/>
</dbReference>
<dbReference type="Pfam" id="PF06674">
    <property type="entry name" value="DUF1176"/>
    <property type="match status" value="1"/>
</dbReference>
<evidence type="ECO:0000313" key="2">
    <source>
        <dbReference type="Proteomes" id="UP001597295"/>
    </source>
</evidence>
<gene>
    <name evidence="1" type="ORF">ACFSM5_14555</name>
</gene>
<dbReference type="InterPro" id="IPR038696">
    <property type="entry name" value="IalB_sf"/>
</dbReference>
<accession>A0ABW5DWD1</accession>